<sequence>MQKSIVTALVILFSSLLLNKAYAESSFNILVYHHVATDTPASTSVSPEQFRQHLELIKSNGYQVVDLAQALDTIRSGEPLAKPSIAITFDDGFNDIYTQAWPLLKEYNFPFTVFVSTDAIDQQLNGMLSWDQIRDLHKHGVTIANHTTDHDYLVRYENYDQAWLESISEKITTAQQRLETELDSELPKWLAYPYGEFNQPLQHLLKQLGYLGFAQHSGGVWQGSDFLAIPRFAAAGIYANPNTLKVKLASKPMPIDNSLLSDMVTDQSQPTLKATLLMPVDMSRSLNCFVNGRAHTAQWISDLEFTLTSDTALEKGRHRYNCTSRSSTGNFYYWFSKPWLVLPKEG</sequence>
<feature type="domain" description="NodB homology" evidence="3">
    <location>
        <begin position="83"/>
        <end position="316"/>
    </location>
</feature>
<dbReference type="SUPFAM" id="SSF88713">
    <property type="entry name" value="Glycoside hydrolase/deacetylase"/>
    <property type="match status" value="1"/>
</dbReference>
<dbReference type="AlphaFoldDB" id="A0A5C8Z973"/>
<dbReference type="PROSITE" id="PS51677">
    <property type="entry name" value="NODB"/>
    <property type="match status" value="1"/>
</dbReference>
<dbReference type="InterPro" id="IPR002509">
    <property type="entry name" value="NODB_dom"/>
</dbReference>
<dbReference type="InterPro" id="IPR011330">
    <property type="entry name" value="Glyco_hydro/deAcase_b/a-brl"/>
</dbReference>
<comment type="caution">
    <text evidence="4">The sequence shown here is derived from an EMBL/GenBank/DDBJ whole genome shotgun (WGS) entry which is preliminary data.</text>
</comment>
<evidence type="ECO:0000313" key="5">
    <source>
        <dbReference type="Proteomes" id="UP000321764"/>
    </source>
</evidence>
<dbReference type="PANTHER" id="PTHR34216:SF3">
    <property type="entry name" value="POLY-BETA-1,6-N-ACETYL-D-GLUCOSAMINE N-DEACETYLASE"/>
    <property type="match status" value="1"/>
</dbReference>
<dbReference type="InterPro" id="IPR051398">
    <property type="entry name" value="Polysacch_Deacetylase"/>
</dbReference>
<dbReference type="GO" id="GO:0016810">
    <property type="term" value="F:hydrolase activity, acting on carbon-nitrogen (but not peptide) bonds"/>
    <property type="evidence" value="ECO:0007669"/>
    <property type="project" value="InterPro"/>
</dbReference>
<evidence type="ECO:0000256" key="1">
    <source>
        <dbReference type="ARBA" id="ARBA00004613"/>
    </source>
</evidence>
<keyword evidence="5" id="KW-1185">Reference proteome</keyword>
<comment type="subcellular location">
    <subcellularLocation>
        <location evidence="1">Secreted</location>
    </subcellularLocation>
</comment>
<reference evidence="4 5" key="1">
    <citation type="submission" date="2019-07" db="EMBL/GenBank/DDBJ databases">
        <title>Reinekea sp. strain SSH23 genome sequencing and assembly.</title>
        <authorList>
            <person name="Kim I."/>
        </authorList>
    </citation>
    <scope>NUCLEOTIDE SEQUENCE [LARGE SCALE GENOMIC DNA]</scope>
    <source>
        <strain evidence="4 5">SSH23</strain>
    </source>
</reference>
<dbReference type="Proteomes" id="UP000321764">
    <property type="component" value="Unassembled WGS sequence"/>
</dbReference>
<evidence type="ECO:0000259" key="3">
    <source>
        <dbReference type="PROSITE" id="PS51677"/>
    </source>
</evidence>
<dbReference type="PANTHER" id="PTHR34216">
    <property type="match status" value="1"/>
</dbReference>
<dbReference type="CDD" id="cd10973">
    <property type="entry name" value="CE4_DAC_u4_5s"/>
    <property type="match status" value="1"/>
</dbReference>
<accession>A0A5C8Z973</accession>
<organism evidence="4 5">
    <name type="scientific">Reinekea thalattae</name>
    <dbReference type="NCBI Taxonomy" id="2593301"/>
    <lineage>
        <taxon>Bacteria</taxon>
        <taxon>Pseudomonadati</taxon>
        <taxon>Pseudomonadota</taxon>
        <taxon>Gammaproteobacteria</taxon>
        <taxon>Oceanospirillales</taxon>
        <taxon>Saccharospirillaceae</taxon>
        <taxon>Reinekea</taxon>
    </lineage>
</organism>
<dbReference type="GO" id="GO:0005975">
    <property type="term" value="P:carbohydrate metabolic process"/>
    <property type="evidence" value="ECO:0007669"/>
    <property type="project" value="InterPro"/>
</dbReference>
<dbReference type="Pfam" id="PF01522">
    <property type="entry name" value="Polysacc_deac_1"/>
    <property type="match status" value="1"/>
</dbReference>
<keyword evidence="2" id="KW-0732">Signal</keyword>
<dbReference type="Gene3D" id="3.20.20.370">
    <property type="entry name" value="Glycoside hydrolase/deacetylase"/>
    <property type="match status" value="1"/>
</dbReference>
<dbReference type="GO" id="GO:0005576">
    <property type="term" value="C:extracellular region"/>
    <property type="evidence" value="ECO:0007669"/>
    <property type="project" value="UniProtKB-SubCell"/>
</dbReference>
<gene>
    <name evidence="4" type="ORF">FME95_05065</name>
</gene>
<dbReference type="RefSeq" id="WP_147713323.1">
    <property type="nucleotide sequence ID" value="NZ_VKAD01000001.1"/>
</dbReference>
<dbReference type="EMBL" id="VKAD01000001">
    <property type="protein sequence ID" value="TXR53924.1"/>
    <property type="molecule type" value="Genomic_DNA"/>
</dbReference>
<dbReference type="OrthoDB" id="9814639at2"/>
<name>A0A5C8Z973_9GAMM</name>
<evidence type="ECO:0000256" key="2">
    <source>
        <dbReference type="ARBA" id="ARBA00022729"/>
    </source>
</evidence>
<evidence type="ECO:0000313" key="4">
    <source>
        <dbReference type="EMBL" id="TXR53924.1"/>
    </source>
</evidence>
<proteinExistence type="predicted"/>
<protein>
    <submittedName>
        <fullName evidence="4">Polysaccharide deacetylase family protein</fullName>
    </submittedName>
</protein>